<feature type="compositionally biased region" description="Basic and acidic residues" evidence="5">
    <location>
        <begin position="357"/>
        <end position="370"/>
    </location>
</feature>
<dbReference type="Pfam" id="PF08159">
    <property type="entry name" value="NUC153"/>
    <property type="match status" value="1"/>
</dbReference>
<dbReference type="Pfam" id="PF25121">
    <property type="entry name" value="RRM_ESF1"/>
    <property type="match status" value="1"/>
</dbReference>
<evidence type="ECO:0000259" key="6">
    <source>
        <dbReference type="Pfam" id="PF08159"/>
    </source>
</evidence>
<dbReference type="GO" id="GO:0003723">
    <property type="term" value="F:RNA binding"/>
    <property type="evidence" value="ECO:0007669"/>
    <property type="project" value="TreeGrafter"/>
</dbReference>
<feature type="region of interest" description="Disordered" evidence="5">
    <location>
        <begin position="1"/>
        <end position="89"/>
    </location>
</feature>
<dbReference type="GO" id="GO:0006364">
    <property type="term" value="P:rRNA processing"/>
    <property type="evidence" value="ECO:0007669"/>
    <property type="project" value="InterPro"/>
</dbReference>
<dbReference type="OrthoDB" id="431825at2759"/>
<dbReference type="InterPro" id="IPR039754">
    <property type="entry name" value="Esf1"/>
</dbReference>
<sequence length="941" mass="106182">MEQDDRFIPTARFKRVPRATRPEADERFSRLFEDDAAPRKGAPKIDPFGRPLGDVSAEDVVSSDSESEDSFESGDVASEAEVDDDTKDLEYGEATNRLAVVGCDWENISASDLFVLFETMYRSLSSKHTSCVKRAAIYLSDFGVERLAYENIHGPPVVAREDVREEELDDTARQEALRKYQKERSRYYYGIVEFENVNQAKLLYDEMDGVEAYFAFASLDLRFVPDHIVFERDPTSECFEMPSNYEPPAESTSAFRHSRVECKWDMPSAKRFKTLTKKFKEKDIESLDLREYIASEDDDDDIDIEEYKKLLRGKEENTETFKSKEGTIGAKIGNYTISFGASHDIPDLEEPTNLSGPKERVKQRKTESAKRKSKKSAITDDAEVDDDRDFDARLSREQQPGFDGNLEDNRFRRVLQDPDFAIDTRHPKYRVGLYAFVFNALPEHRFQQESSAKEGRIKTLITMLNINLELLRRFLLAGASSEASAELLRNVTIEEIVLNLSQLGDECFPSSIDEDVSFSAAIDDRYPGAILVRVLDELLDVSRLDALLNNPEVLHLLSERLLTGSLPVRMLFAKKCKLYFSKEARSNTKLEDLLWRLLFDQEYRVFEYASQAICSIVERDTQFLTPSRLDELAVALKNGDSDGIIAVRIIEFSAALGNISPTAFRILLDAGLYNAMFGVYMSDDCLVMLNCLEIMERMPTFVSRLQQASAIPREFINHAMSTISPDGSHGVGDELVAPFLFKFFLFLLHHPGTLTPGDSAAFGGVVSHVILTGNPKSAPGIHLSALECFGPLYVSGHISPEVCEKVATIVKTTTHDSAILAVVVSLMHMCDTPLDAPQSTVFHQLAKCIITALPRFPLSEVREQVYLFLLKALHHREVLQCVLEEENRSHLFSGEETLYATTVAKKQLVRLILSLMDTNGAQSGLTLPPDRINALRRYVYN</sequence>
<feature type="compositionally biased region" description="Basic and acidic residues" evidence="5">
    <location>
        <begin position="20"/>
        <end position="38"/>
    </location>
</feature>
<evidence type="ECO:0000256" key="4">
    <source>
        <dbReference type="ARBA" id="ARBA00023242"/>
    </source>
</evidence>
<evidence type="ECO:0000256" key="2">
    <source>
        <dbReference type="ARBA" id="ARBA00009087"/>
    </source>
</evidence>
<name>A0A9W5T7U4_BABOV</name>
<dbReference type="InterPro" id="IPR016024">
    <property type="entry name" value="ARM-type_fold"/>
</dbReference>
<evidence type="ECO:0000259" key="7">
    <source>
        <dbReference type="Pfam" id="PF25121"/>
    </source>
</evidence>
<dbReference type="InterPro" id="IPR056750">
    <property type="entry name" value="RRM_ESF1"/>
</dbReference>
<dbReference type="EMBL" id="BLIY01000002">
    <property type="protein sequence ID" value="GFE52748.1"/>
    <property type="molecule type" value="Genomic_DNA"/>
</dbReference>
<dbReference type="PANTHER" id="PTHR12202:SF0">
    <property type="entry name" value="ESF1 HOMOLOG"/>
    <property type="match status" value="1"/>
</dbReference>
<feature type="compositionally biased region" description="Acidic residues" evidence="5">
    <location>
        <begin position="65"/>
        <end position="87"/>
    </location>
</feature>
<feature type="domain" description="NUC153" evidence="6">
    <location>
        <begin position="408"/>
        <end position="430"/>
    </location>
</feature>
<keyword evidence="4" id="KW-0539">Nucleus</keyword>
<comment type="subcellular location">
    <subcellularLocation>
        <location evidence="1">Nucleus</location>
        <location evidence="1">Nucleolus</location>
    </subcellularLocation>
</comment>
<organism evidence="8 9">
    <name type="scientific">Babesia ovis</name>
    <dbReference type="NCBI Taxonomy" id="5869"/>
    <lineage>
        <taxon>Eukaryota</taxon>
        <taxon>Sar</taxon>
        <taxon>Alveolata</taxon>
        <taxon>Apicomplexa</taxon>
        <taxon>Aconoidasida</taxon>
        <taxon>Piroplasmida</taxon>
        <taxon>Babesiidae</taxon>
        <taxon>Babesia</taxon>
    </lineage>
</organism>
<gene>
    <name evidence="8" type="ORF">BaOVIS_001520</name>
</gene>
<comment type="caution">
    <text evidence="8">The sequence shown here is derived from an EMBL/GenBank/DDBJ whole genome shotgun (WGS) entry which is preliminary data.</text>
</comment>
<accession>A0A9W5T7U4</accession>
<dbReference type="Proteomes" id="UP001057455">
    <property type="component" value="Unassembled WGS sequence"/>
</dbReference>
<feature type="domain" description="ESF1 RRM" evidence="7">
    <location>
        <begin position="95"/>
        <end position="238"/>
    </location>
</feature>
<reference evidence="8" key="1">
    <citation type="submission" date="2019-12" db="EMBL/GenBank/DDBJ databases">
        <title>Genome sequence of Babesia ovis.</title>
        <authorList>
            <person name="Yamagishi J."/>
            <person name="Sevinc F."/>
            <person name="Xuan X."/>
        </authorList>
    </citation>
    <scope>NUCLEOTIDE SEQUENCE</scope>
    <source>
        <strain evidence="8">Selcuk</strain>
    </source>
</reference>
<comment type="similarity">
    <text evidence="2">Belongs to the ESF1 family.</text>
</comment>
<feature type="compositionally biased region" description="Low complexity" evidence="5">
    <location>
        <begin position="54"/>
        <end position="64"/>
    </location>
</feature>
<evidence type="ECO:0000256" key="1">
    <source>
        <dbReference type="ARBA" id="ARBA00004604"/>
    </source>
</evidence>
<keyword evidence="9" id="KW-1185">Reference proteome</keyword>
<evidence type="ECO:0000256" key="3">
    <source>
        <dbReference type="ARBA" id="ARBA00023054"/>
    </source>
</evidence>
<dbReference type="PANTHER" id="PTHR12202">
    <property type="entry name" value="ESF1 HOMOLOG"/>
    <property type="match status" value="1"/>
</dbReference>
<dbReference type="InterPro" id="IPR012580">
    <property type="entry name" value="NUC153"/>
</dbReference>
<keyword evidence="3" id="KW-0175">Coiled coil</keyword>
<evidence type="ECO:0000313" key="9">
    <source>
        <dbReference type="Proteomes" id="UP001057455"/>
    </source>
</evidence>
<dbReference type="SUPFAM" id="SSF48371">
    <property type="entry name" value="ARM repeat"/>
    <property type="match status" value="1"/>
</dbReference>
<dbReference type="AlphaFoldDB" id="A0A9W5T7U4"/>
<evidence type="ECO:0000313" key="8">
    <source>
        <dbReference type="EMBL" id="GFE52748.1"/>
    </source>
</evidence>
<feature type="region of interest" description="Disordered" evidence="5">
    <location>
        <begin position="343"/>
        <end position="383"/>
    </location>
</feature>
<protein>
    <submittedName>
        <fullName evidence="8">Vir superfamily protein</fullName>
    </submittedName>
</protein>
<proteinExistence type="inferred from homology"/>
<dbReference type="GO" id="GO:0005730">
    <property type="term" value="C:nucleolus"/>
    <property type="evidence" value="ECO:0007669"/>
    <property type="project" value="UniProtKB-SubCell"/>
</dbReference>
<evidence type="ECO:0000256" key="5">
    <source>
        <dbReference type="SAM" id="MobiDB-lite"/>
    </source>
</evidence>